<sequence length="273" mass="31447">MRGRGGSFVDPRLKQRVEQYLTSNKCGQYVDIGILATDLQRRYSTEYGRRKRNAFRIQVEKVFTVISSERECKNLTALEDEHRAKRARHRQGEDEDSEICTDDSDIDPEYPVSLSSPTNHMNNSLVSLYRKGNPDTLPSATKDQLTETSASTQIVVPRTSTPPQQTRLNTRISEGGWFIDKAPGRKEEDFFIDLSEGVGEKTKLNSENSKDLSLLETERKKTKDKRGKRRKEESRDVDEEIESALRKQKRKSCSLQGDFKCMWVVEPRLILHF</sequence>
<dbReference type="Ensembl" id="ENSSPUT00000022750.1">
    <property type="protein sequence ID" value="ENSSPUP00000021337.1"/>
    <property type="gene ID" value="ENSSPUG00000016403.1"/>
</dbReference>
<proteinExistence type="predicted"/>
<dbReference type="Gene3D" id="1.10.10.2010">
    <property type="match status" value="1"/>
</dbReference>
<dbReference type="Pfam" id="PF16725">
    <property type="entry name" value="Nucleolin_bd"/>
    <property type="match status" value="1"/>
</dbReference>
<feature type="region of interest" description="Disordered" evidence="1">
    <location>
        <begin position="215"/>
        <end position="249"/>
    </location>
</feature>
<feature type="compositionally biased region" description="Polar residues" evidence="1">
    <location>
        <begin position="136"/>
        <end position="167"/>
    </location>
</feature>
<dbReference type="GeneTree" id="ENSGT00940000170165"/>
<evidence type="ECO:0000259" key="2">
    <source>
        <dbReference type="Pfam" id="PF16725"/>
    </source>
</evidence>
<evidence type="ECO:0000313" key="4">
    <source>
        <dbReference type="Proteomes" id="UP000694392"/>
    </source>
</evidence>
<accession>A0A8D0HAT0</accession>
<name>A0A8D0HAT0_SPHPU</name>
<keyword evidence="4" id="KW-1185">Reference proteome</keyword>
<evidence type="ECO:0000256" key="1">
    <source>
        <dbReference type="SAM" id="MobiDB-lite"/>
    </source>
</evidence>
<feature type="compositionally biased region" description="Acidic residues" evidence="1">
    <location>
        <begin position="93"/>
        <end position="108"/>
    </location>
</feature>
<dbReference type="OMA" id="SERECKN"/>
<protein>
    <recommendedName>
        <fullName evidence="2">NVL2 nucleolin binding domain-containing protein</fullName>
    </recommendedName>
</protein>
<feature type="domain" description="NVL2 nucleolin binding" evidence="2">
    <location>
        <begin position="3"/>
        <end position="70"/>
    </location>
</feature>
<reference evidence="3" key="1">
    <citation type="submission" date="2025-08" db="UniProtKB">
        <authorList>
            <consortium name="Ensembl"/>
        </authorList>
    </citation>
    <scope>IDENTIFICATION</scope>
</reference>
<evidence type="ECO:0000313" key="3">
    <source>
        <dbReference type="Ensembl" id="ENSSPUP00000021337.1"/>
    </source>
</evidence>
<dbReference type="Proteomes" id="UP000694392">
    <property type="component" value="Unplaced"/>
</dbReference>
<reference evidence="3" key="2">
    <citation type="submission" date="2025-09" db="UniProtKB">
        <authorList>
            <consortium name="Ensembl"/>
        </authorList>
    </citation>
    <scope>IDENTIFICATION</scope>
</reference>
<dbReference type="AlphaFoldDB" id="A0A8D0HAT0"/>
<dbReference type="FunFam" id="1.10.10.2010:FF:000001">
    <property type="entry name" value="Nuclear valosin-containing protein-like"/>
    <property type="match status" value="1"/>
</dbReference>
<dbReference type="InterPro" id="IPR038100">
    <property type="entry name" value="NLV2_N_sf"/>
</dbReference>
<feature type="compositionally biased region" description="Polar residues" evidence="1">
    <location>
        <begin position="113"/>
        <end position="126"/>
    </location>
</feature>
<dbReference type="InterPro" id="IPR031996">
    <property type="entry name" value="NVL2_nucleolin-bd"/>
</dbReference>
<feature type="region of interest" description="Disordered" evidence="1">
    <location>
        <begin position="81"/>
        <end position="167"/>
    </location>
</feature>
<organism evidence="3 4">
    <name type="scientific">Sphenodon punctatus</name>
    <name type="common">Tuatara</name>
    <name type="synonym">Hatteria punctata</name>
    <dbReference type="NCBI Taxonomy" id="8508"/>
    <lineage>
        <taxon>Eukaryota</taxon>
        <taxon>Metazoa</taxon>
        <taxon>Chordata</taxon>
        <taxon>Craniata</taxon>
        <taxon>Vertebrata</taxon>
        <taxon>Euteleostomi</taxon>
        <taxon>Lepidosauria</taxon>
        <taxon>Sphenodontia</taxon>
        <taxon>Sphenodontidae</taxon>
        <taxon>Sphenodon</taxon>
    </lineage>
</organism>